<organism evidence="2 3">
    <name type="scientific">Diaphorina citri</name>
    <name type="common">Asian citrus psyllid</name>
    <dbReference type="NCBI Taxonomy" id="121845"/>
    <lineage>
        <taxon>Eukaryota</taxon>
        <taxon>Metazoa</taxon>
        <taxon>Ecdysozoa</taxon>
        <taxon>Arthropoda</taxon>
        <taxon>Hexapoda</taxon>
        <taxon>Insecta</taxon>
        <taxon>Pterygota</taxon>
        <taxon>Neoptera</taxon>
        <taxon>Paraneoptera</taxon>
        <taxon>Hemiptera</taxon>
        <taxon>Sternorrhyncha</taxon>
        <taxon>Psylloidea</taxon>
        <taxon>Psyllidae</taxon>
        <taxon>Diaphorininae</taxon>
        <taxon>Diaphorina</taxon>
    </lineage>
</organism>
<evidence type="ECO:0000313" key="3">
    <source>
        <dbReference type="RefSeq" id="XP_026687978.1"/>
    </source>
</evidence>
<name>A0A3Q0JLF8_DIACI</name>
<dbReference type="AlphaFoldDB" id="A0A3Q0JLF8"/>
<sequence>MEHGAPKGSTKQGGPKVRRLAKVKAPNDGFMGQRIQLEHGVAEVQGLNGIDVLPSGIRTDQGVPKVPKRSKAQGLPKIKRLPAGYGPNGFPEQGVAKVQKLPKVSAGQGITKVRGLPKVPKIKTNRTFDLGSGQYRALNIAELTTSGPSDIGVPAGTQLALSTGDF</sequence>
<dbReference type="GeneID" id="113472421"/>
<feature type="region of interest" description="Disordered" evidence="1">
    <location>
        <begin position="1"/>
        <end position="25"/>
    </location>
</feature>
<evidence type="ECO:0000313" key="2">
    <source>
        <dbReference type="Proteomes" id="UP000079169"/>
    </source>
</evidence>
<dbReference type="KEGG" id="dci:113472421"/>
<dbReference type="Proteomes" id="UP000079169">
    <property type="component" value="Unplaced"/>
</dbReference>
<protein>
    <submittedName>
        <fullName evidence="3 4">Uncharacterized protein LOC113472421</fullName>
    </submittedName>
</protein>
<evidence type="ECO:0000256" key="1">
    <source>
        <dbReference type="SAM" id="MobiDB-lite"/>
    </source>
</evidence>
<feature type="region of interest" description="Disordered" evidence="1">
    <location>
        <begin position="58"/>
        <end position="87"/>
    </location>
</feature>
<proteinExistence type="predicted"/>
<keyword evidence="2" id="KW-1185">Reference proteome</keyword>
<evidence type="ECO:0000313" key="4">
    <source>
        <dbReference type="RefSeq" id="XP_026687985.1"/>
    </source>
</evidence>
<gene>
    <name evidence="3 4" type="primary">LOC113472421</name>
</gene>
<accession>A0A3Q0JLF8</accession>
<dbReference type="RefSeq" id="XP_026687978.1">
    <property type="nucleotide sequence ID" value="XM_026832177.1"/>
</dbReference>
<reference evidence="3 4" key="1">
    <citation type="submission" date="2025-04" db="UniProtKB">
        <authorList>
            <consortium name="RefSeq"/>
        </authorList>
    </citation>
    <scope>IDENTIFICATION</scope>
</reference>
<dbReference type="PaxDb" id="121845-A0A3Q0JLF8"/>
<dbReference type="RefSeq" id="XP_026687985.1">
    <property type="nucleotide sequence ID" value="XM_026832184.1"/>
</dbReference>